<evidence type="ECO:0000313" key="4">
    <source>
        <dbReference type="Proteomes" id="UP000182427"/>
    </source>
</evidence>
<evidence type="ECO:0000256" key="1">
    <source>
        <dbReference type="SAM" id="SignalP"/>
    </source>
</evidence>
<name>A0A1G7I9Y8_9BACT</name>
<dbReference type="Gene3D" id="3.50.70.20">
    <property type="entry name" value="Cytochrome P460"/>
    <property type="match status" value="1"/>
</dbReference>
<dbReference type="OrthoDB" id="511546at2"/>
<organism evidence="3 4">
    <name type="scientific">Terriglobus roseus</name>
    <dbReference type="NCBI Taxonomy" id="392734"/>
    <lineage>
        <taxon>Bacteria</taxon>
        <taxon>Pseudomonadati</taxon>
        <taxon>Acidobacteriota</taxon>
        <taxon>Terriglobia</taxon>
        <taxon>Terriglobales</taxon>
        <taxon>Acidobacteriaceae</taxon>
        <taxon>Terriglobus</taxon>
    </lineage>
</organism>
<dbReference type="CDD" id="cd20751">
    <property type="entry name" value="cyt_P460_Ne-like"/>
    <property type="match status" value="1"/>
</dbReference>
<feature type="chain" id="PRO_5009241361" evidence="1">
    <location>
        <begin position="25"/>
        <end position="195"/>
    </location>
</feature>
<dbReference type="Proteomes" id="UP000182427">
    <property type="component" value="Chromosome I"/>
</dbReference>
<feature type="signal peptide" evidence="1">
    <location>
        <begin position="1"/>
        <end position="24"/>
    </location>
</feature>
<dbReference type="EMBL" id="LT629690">
    <property type="protein sequence ID" value="SDF09515.1"/>
    <property type="molecule type" value="Genomic_DNA"/>
</dbReference>
<proteinExistence type="predicted"/>
<reference evidence="3 4" key="1">
    <citation type="submission" date="2016-10" db="EMBL/GenBank/DDBJ databases">
        <authorList>
            <person name="de Groot N.N."/>
        </authorList>
    </citation>
    <scope>NUCLEOTIDE SEQUENCE [LARGE SCALE GENOMIC DNA]</scope>
    <source>
        <strain evidence="3 4">GAS232</strain>
    </source>
</reference>
<dbReference type="Pfam" id="PF16694">
    <property type="entry name" value="Cytochrome_P460"/>
    <property type="match status" value="1"/>
</dbReference>
<sequence>MHKAFLAAASFLCIFIVAAHTVDAALQPEKSIAIPASYREWIYMTSGIDMTYAAPGAVGLTQEHHSVFDNVFVNPEAWTSFKQTGHWPDGTTFVLENRTAEENTSINKGGHTQNGEVSGLEIHQKRGNEWFFYVRGKDGAEHLVPKPASCYTCHESHGAVDTSFTQFYPTALPIAKQKDTLSDVYRAESTPAATK</sequence>
<accession>A0A1G7I9Y8</accession>
<evidence type="ECO:0000259" key="2">
    <source>
        <dbReference type="Pfam" id="PF16694"/>
    </source>
</evidence>
<feature type="domain" description="Cytochrome P460" evidence="2">
    <location>
        <begin position="35"/>
        <end position="165"/>
    </location>
</feature>
<dbReference type="RefSeq" id="WP_083344482.1">
    <property type="nucleotide sequence ID" value="NZ_LT629690.1"/>
</dbReference>
<protein>
    <submittedName>
        <fullName evidence="3">Cytochrome P460</fullName>
    </submittedName>
</protein>
<keyword evidence="1" id="KW-0732">Signal</keyword>
<gene>
    <name evidence="3" type="ORF">SAMN05444167_1372</name>
</gene>
<keyword evidence="4" id="KW-1185">Reference proteome</keyword>
<dbReference type="InterPro" id="IPR038142">
    <property type="entry name" value="Cytochrome_P460_sp"/>
</dbReference>
<dbReference type="InterPro" id="IPR032033">
    <property type="entry name" value="Cytochrome_P460"/>
</dbReference>
<dbReference type="AlphaFoldDB" id="A0A1G7I9Y8"/>
<evidence type="ECO:0000313" key="3">
    <source>
        <dbReference type="EMBL" id="SDF09515.1"/>
    </source>
</evidence>